<evidence type="ECO:0000256" key="1">
    <source>
        <dbReference type="SAM" id="MobiDB-lite"/>
    </source>
</evidence>
<feature type="compositionally biased region" description="Basic and acidic residues" evidence="1">
    <location>
        <begin position="151"/>
        <end position="162"/>
    </location>
</feature>
<gene>
    <name evidence="2" type="ORF">DSM5745_03188</name>
</gene>
<reference evidence="2 3" key="1">
    <citation type="journal article" date="2018" name="IMA Fungus">
        <title>IMA Genome-F 9: Draft genome sequence of Annulohypoxylon stygium, Aspergillus mulundensis, Berkeleyomyces basicola (syn. Thielaviopsis basicola), Ceratocystis smalleyi, two Cercospora beticola strains, Coleophoma cylindrospora, Fusarium fracticaudum, Phialophora cf. hyalina, and Morchella septimelata.</title>
        <authorList>
            <person name="Wingfield B.D."/>
            <person name="Bills G.F."/>
            <person name="Dong Y."/>
            <person name="Huang W."/>
            <person name="Nel W.J."/>
            <person name="Swalarsk-Parry B.S."/>
            <person name="Vaghefi N."/>
            <person name="Wilken P.M."/>
            <person name="An Z."/>
            <person name="de Beer Z.W."/>
            <person name="De Vos L."/>
            <person name="Chen L."/>
            <person name="Duong T.A."/>
            <person name="Gao Y."/>
            <person name="Hammerbacher A."/>
            <person name="Kikkert J.R."/>
            <person name="Li Y."/>
            <person name="Li H."/>
            <person name="Li K."/>
            <person name="Li Q."/>
            <person name="Liu X."/>
            <person name="Ma X."/>
            <person name="Naidoo K."/>
            <person name="Pethybridge S.J."/>
            <person name="Sun J."/>
            <person name="Steenkamp E.T."/>
            <person name="van der Nest M.A."/>
            <person name="van Wyk S."/>
            <person name="Wingfield M.J."/>
            <person name="Xiong C."/>
            <person name="Yue Q."/>
            <person name="Zhang X."/>
        </authorList>
    </citation>
    <scope>NUCLEOTIDE SEQUENCE [LARGE SCALE GENOMIC DNA]</scope>
    <source>
        <strain evidence="2 3">DSM 5745</strain>
    </source>
</reference>
<evidence type="ECO:0000313" key="3">
    <source>
        <dbReference type="Proteomes" id="UP000256690"/>
    </source>
</evidence>
<accession>A0A3D8SJS9</accession>
<comment type="caution">
    <text evidence="2">The sequence shown here is derived from an EMBL/GenBank/DDBJ whole genome shotgun (WGS) entry which is preliminary data.</text>
</comment>
<evidence type="ECO:0000313" key="2">
    <source>
        <dbReference type="EMBL" id="RDW86546.1"/>
    </source>
</evidence>
<dbReference type="GeneID" id="38113558"/>
<sequence length="243" mass="27789">MDSDSDTVDGQYYPTLHSPYLCSISGYPSRGVELPKRVPRSTRFTDPDDFVHHVYSDLVVQMDDWIWELDDIQESVRSRKFFTGDTPEVHPFSDTAIRNSGLDDGLNAEERPVFEPEKYVTEHFAFATDHRVDWGLDHDRVHYGQDSIAKPTDDEMDNRYDAPTDDDVVPDLALPNDQVDKAENGDDYNDVGYAKLDAAINEEWGRLKRIQEQIEKVKSSLEKVGDFHRFLPDKPPRPISAAA</sequence>
<keyword evidence="3" id="KW-1185">Reference proteome</keyword>
<dbReference type="RefSeq" id="XP_026606070.1">
    <property type="nucleotide sequence ID" value="XM_026745204.1"/>
</dbReference>
<proteinExistence type="predicted"/>
<dbReference type="Proteomes" id="UP000256690">
    <property type="component" value="Unassembled WGS sequence"/>
</dbReference>
<protein>
    <submittedName>
        <fullName evidence="2">Uncharacterized protein</fullName>
    </submittedName>
</protein>
<feature type="region of interest" description="Disordered" evidence="1">
    <location>
        <begin position="146"/>
        <end position="167"/>
    </location>
</feature>
<organism evidence="2 3">
    <name type="scientific">Aspergillus mulundensis</name>
    <dbReference type="NCBI Taxonomy" id="1810919"/>
    <lineage>
        <taxon>Eukaryota</taxon>
        <taxon>Fungi</taxon>
        <taxon>Dikarya</taxon>
        <taxon>Ascomycota</taxon>
        <taxon>Pezizomycotina</taxon>
        <taxon>Eurotiomycetes</taxon>
        <taxon>Eurotiomycetidae</taxon>
        <taxon>Eurotiales</taxon>
        <taxon>Aspergillaceae</taxon>
        <taxon>Aspergillus</taxon>
        <taxon>Aspergillus subgen. Nidulantes</taxon>
    </lineage>
</organism>
<dbReference type="EMBL" id="PVWQ01000003">
    <property type="protein sequence ID" value="RDW86546.1"/>
    <property type="molecule type" value="Genomic_DNA"/>
</dbReference>
<name>A0A3D8SJS9_9EURO</name>
<dbReference type="AlphaFoldDB" id="A0A3D8SJS9"/>